<dbReference type="SUPFAM" id="SSF56024">
    <property type="entry name" value="Phospholipase D/nuclease"/>
    <property type="match status" value="1"/>
</dbReference>
<organism evidence="3 4">
    <name type="scientific">Maribacter aquivivus</name>
    <dbReference type="NCBI Taxonomy" id="228958"/>
    <lineage>
        <taxon>Bacteria</taxon>
        <taxon>Pseudomonadati</taxon>
        <taxon>Bacteroidota</taxon>
        <taxon>Flavobacteriia</taxon>
        <taxon>Flavobacteriales</taxon>
        <taxon>Flavobacteriaceae</taxon>
        <taxon>Maribacter</taxon>
    </lineage>
</organism>
<evidence type="ECO:0000313" key="4">
    <source>
        <dbReference type="Proteomes" id="UP000184314"/>
    </source>
</evidence>
<dbReference type="InterPro" id="IPR059166">
    <property type="entry name" value="PLD-like_cat"/>
</dbReference>
<dbReference type="Proteomes" id="UP000184314">
    <property type="component" value="Unassembled WGS sequence"/>
</dbReference>
<sequence>MAQFLTGADLNSEIGNIFENAKSQIILISPYIKLHDRYASILKSKFNNQKLKITVVFGKNEHDMSKSMKKEDFEFFKEFPNIEIRYEKNLHAKYYANESAAVLTSMNLYDYSQNNNIEAGVLSKSSLIGSLTKDLLNNVTGEDSYDKKASDYFQRVIEQSELLFHRKPKFDKGILRQTYIKSKTKEDKLSEFFENRVITARVSKKPPVKKHTIDVNSAVSMGYCIRTGVSVPFNPKKPLSPEAYKSWSKFGDSDYGEKFCHFSGEPSNKQTSVAKPILRKNWKAAKDKHKL</sequence>
<dbReference type="RefSeq" id="WP_073246531.1">
    <property type="nucleotide sequence ID" value="NZ_FQZX01000003.1"/>
</dbReference>
<dbReference type="AlphaFoldDB" id="A0A1M6U2X1"/>
<gene>
    <name evidence="3" type="ORF">SAMN04488007_3462</name>
</gene>
<dbReference type="CDD" id="cd09176">
    <property type="entry name" value="PLDc_unchar6"/>
    <property type="match status" value="1"/>
</dbReference>
<evidence type="ECO:0000313" key="3">
    <source>
        <dbReference type="EMBL" id="SHK63519.1"/>
    </source>
</evidence>
<proteinExistence type="predicted"/>
<protein>
    <submittedName>
        <fullName evidence="3">PLD-like domain-containing protein</fullName>
    </submittedName>
</protein>
<dbReference type="Pfam" id="PF13091">
    <property type="entry name" value="PLDc_2"/>
    <property type="match status" value="1"/>
</dbReference>
<evidence type="ECO:0000256" key="1">
    <source>
        <dbReference type="SAM" id="MobiDB-lite"/>
    </source>
</evidence>
<keyword evidence="4" id="KW-1185">Reference proteome</keyword>
<dbReference type="EMBL" id="FQZX01000003">
    <property type="protein sequence ID" value="SHK63519.1"/>
    <property type="molecule type" value="Genomic_DNA"/>
</dbReference>
<accession>A0A1M6U2X1</accession>
<feature type="compositionally biased region" description="Basic residues" evidence="1">
    <location>
        <begin position="277"/>
        <end position="291"/>
    </location>
</feature>
<name>A0A1M6U2X1_9FLAO</name>
<dbReference type="STRING" id="228958.SAMN04488007_3462"/>
<evidence type="ECO:0000259" key="2">
    <source>
        <dbReference type="Pfam" id="PF13091"/>
    </source>
</evidence>
<feature type="domain" description="Phospholipase D-like" evidence="2">
    <location>
        <begin position="18"/>
        <end position="126"/>
    </location>
</feature>
<reference evidence="4" key="1">
    <citation type="submission" date="2016-11" db="EMBL/GenBank/DDBJ databases">
        <authorList>
            <person name="Varghese N."/>
            <person name="Submissions S."/>
        </authorList>
    </citation>
    <scope>NUCLEOTIDE SEQUENCE [LARGE SCALE GENOMIC DNA]</scope>
    <source>
        <strain evidence="4">DSM 16478</strain>
    </source>
</reference>
<feature type="region of interest" description="Disordered" evidence="1">
    <location>
        <begin position="266"/>
        <end position="291"/>
    </location>
</feature>
<dbReference type="OrthoDB" id="5500241at2"/>
<dbReference type="InterPro" id="IPR025202">
    <property type="entry name" value="PLD-like_dom"/>
</dbReference>
<dbReference type="Gene3D" id="3.30.870.10">
    <property type="entry name" value="Endonuclease Chain A"/>
    <property type="match status" value="1"/>
</dbReference>